<proteinExistence type="predicted"/>
<dbReference type="AlphaFoldDB" id="A0A9W6PUJ1"/>
<dbReference type="Proteomes" id="UP001165124">
    <property type="component" value="Unassembled WGS sequence"/>
</dbReference>
<evidence type="ECO:0000313" key="3">
    <source>
        <dbReference type="Proteomes" id="UP001165124"/>
    </source>
</evidence>
<comment type="caution">
    <text evidence="2">The sequence shown here is derived from an EMBL/GenBank/DDBJ whole genome shotgun (WGS) entry which is preliminary data.</text>
</comment>
<keyword evidence="3" id="KW-1185">Reference proteome</keyword>
<evidence type="ECO:0000313" key="2">
    <source>
        <dbReference type="EMBL" id="GLW63246.1"/>
    </source>
</evidence>
<gene>
    <name evidence="2" type="ORF">Arub01_14900</name>
</gene>
<name>A0A9W6PUJ1_9ACTN</name>
<dbReference type="EMBL" id="BSRZ01000002">
    <property type="protein sequence ID" value="GLW63246.1"/>
    <property type="molecule type" value="Genomic_DNA"/>
</dbReference>
<protein>
    <submittedName>
        <fullName evidence="2">Uncharacterized protein</fullName>
    </submittedName>
</protein>
<accession>A0A9W6PUJ1</accession>
<organism evidence="2 3">
    <name type="scientific">Actinomadura rubrobrunea</name>
    <dbReference type="NCBI Taxonomy" id="115335"/>
    <lineage>
        <taxon>Bacteria</taxon>
        <taxon>Bacillati</taxon>
        <taxon>Actinomycetota</taxon>
        <taxon>Actinomycetes</taxon>
        <taxon>Streptosporangiales</taxon>
        <taxon>Thermomonosporaceae</taxon>
        <taxon>Actinomadura</taxon>
    </lineage>
</organism>
<feature type="region of interest" description="Disordered" evidence="1">
    <location>
        <begin position="28"/>
        <end position="76"/>
    </location>
</feature>
<sequence length="216" mass="23400">MRQQTTIREPGRYRFPDLRKVFERGACRRPARTTGHAGLPVRRRLRRAAERRERAPVGQAVEPDRRRTRTTAAESPDFAHFTLRRLRASQVPPVSACGSNGRPGACSAVDASRTICAAQAHARRPPTAPGTAKSPTDGQAAATARPRIVLTFGVLADGVDPTEAVAQILTAVPPFRAVWNHGAAVSRRGRTGTGQWAASCQVRPTPMETSRGARRS</sequence>
<feature type="region of interest" description="Disordered" evidence="1">
    <location>
        <begin position="121"/>
        <end position="142"/>
    </location>
</feature>
<evidence type="ECO:0000256" key="1">
    <source>
        <dbReference type="SAM" id="MobiDB-lite"/>
    </source>
</evidence>
<reference evidence="2" key="1">
    <citation type="submission" date="2023-02" db="EMBL/GenBank/DDBJ databases">
        <title>Actinomadura rubrobrunea NBRC 14622.</title>
        <authorList>
            <person name="Ichikawa N."/>
            <person name="Sato H."/>
            <person name="Tonouchi N."/>
        </authorList>
    </citation>
    <scope>NUCLEOTIDE SEQUENCE</scope>
    <source>
        <strain evidence="2">NBRC 14622</strain>
    </source>
</reference>